<keyword evidence="4 5" id="KW-0274">FAD</keyword>
<comment type="cofactor">
    <cofactor evidence="1 5">
        <name>FAD</name>
        <dbReference type="ChEBI" id="CHEBI:57692"/>
    </cofactor>
</comment>
<dbReference type="InterPro" id="IPR000172">
    <property type="entry name" value="GMC_OxRdtase_N"/>
</dbReference>
<evidence type="ECO:0000256" key="6">
    <source>
        <dbReference type="RuleBase" id="RU003968"/>
    </source>
</evidence>
<dbReference type="InterPro" id="IPR036188">
    <property type="entry name" value="FAD/NAD-bd_sf"/>
</dbReference>
<reference evidence="9 10" key="1">
    <citation type="submission" date="2016-04" db="EMBL/GenBank/DDBJ databases">
        <authorList>
            <person name="Evans L.H."/>
            <person name="Alamgir A."/>
            <person name="Owens N."/>
            <person name="Weber N.D."/>
            <person name="Virtaneva K."/>
            <person name="Barbian K."/>
            <person name="Babar A."/>
            <person name="Rosenke K."/>
        </authorList>
    </citation>
    <scope>NUCLEOTIDE SEQUENCE [LARGE SCALE GENOMIC DNA]</scope>
    <source>
        <strain evidence="9 10">JL2886</strain>
    </source>
</reference>
<dbReference type="InterPro" id="IPR007867">
    <property type="entry name" value="GMC_OxRtase_C"/>
</dbReference>
<keyword evidence="3 6" id="KW-0285">Flavoprotein</keyword>
<dbReference type="PROSITE" id="PS00624">
    <property type="entry name" value="GMC_OXRED_2"/>
    <property type="match status" value="1"/>
</dbReference>
<dbReference type="GO" id="GO:0050660">
    <property type="term" value="F:flavin adenine dinucleotide binding"/>
    <property type="evidence" value="ECO:0007669"/>
    <property type="project" value="InterPro"/>
</dbReference>
<dbReference type="PIRSF" id="PIRSF000137">
    <property type="entry name" value="Alcohol_oxidase"/>
    <property type="match status" value="1"/>
</dbReference>
<evidence type="ECO:0000256" key="1">
    <source>
        <dbReference type="ARBA" id="ARBA00001974"/>
    </source>
</evidence>
<feature type="domain" description="Glucose-methanol-choline oxidoreductase N-terminal" evidence="8">
    <location>
        <begin position="254"/>
        <end position="268"/>
    </location>
</feature>
<dbReference type="Gene3D" id="3.30.410.40">
    <property type="match status" value="1"/>
</dbReference>
<feature type="domain" description="Glucose-methanol-choline oxidoreductase N-terminal" evidence="7">
    <location>
        <begin position="87"/>
        <end position="110"/>
    </location>
</feature>
<evidence type="ECO:0000256" key="4">
    <source>
        <dbReference type="ARBA" id="ARBA00022827"/>
    </source>
</evidence>
<sequence>MTEAPSQQQYDFIIVGAGSAGCVLAERLTRSGRHRVLLLEAGGSDRKFWIKLPVGYAVTFARAALNWGDHAAPDVALNGRSIYWPRGRVVGGSSSINAMAYVRGLPHDFDDWARAGAEGWNWTKARDTYQALETHSDGTGDGPVWVQDLSDQMHPFSDRFLQAAQEAGLGTAKDMNAEGAEGLSHYRSTVRGGMRWSSADAFLRPALRRPNLTLLTRAEVQGLDLEGARVVGLQYTRGGQRCTARAGEVILSAGAINSPQLLQLSGIGPADLLREHGIEVRHNLPQVGEGLQDHLAISWQFHAREQTLNAVLGTLSGRLRAGAAYALTRRGPLSVPVNQIGGFVRSGADAQAPNLQLFCNPASYEITPKGKVVMDRQQGYLLSAQPCRPTSRGRIRIRSADPRERPLIEANSLATPEDRGMAVRASRVLQRLAETPALKAVTSGCKTKGFADIEDEALLEAFRARASTVYHPTCTCRMGEGPQDSVVDGRLRVHGLAGLRVVDASAFPNITSGNTNAPTMMLAARAADLILQDSS</sequence>
<evidence type="ECO:0000256" key="3">
    <source>
        <dbReference type="ARBA" id="ARBA00022630"/>
    </source>
</evidence>
<proteinExistence type="inferred from homology"/>
<evidence type="ECO:0000256" key="5">
    <source>
        <dbReference type="PIRSR" id="PIRSR000137-2"/>
    </source>
</evidence>
<feature type="binding site" evidence="5">
    <location>
        <position position="220"/>
    </location>
    <ligand>
        <name>FAD</name>
        <dbReference type="ChEBI" id="CHEBI:57692"/>
    </ligand>
</feature>
<protein>
    <submittedName>
        <fullName evidence="9">Choline dehydrogenase</fullName>
    </submittedName>
</protein>
<dbReference type="Pfam" id="PF05199">
    <property type="entry name" value="GMC_oxred_C"/>
    <property type="match status" value="1"/>
</dbReference>
<evidence type="ECO:0000256" key="2">
    <source>
        <dbReference type="ARBA" id="ARBA00010790"/>
    </source>
</evidence>
<dbReference type="PANTHER" id="PTHR11552:SF147">
    <property type="entry name" value="CHOLINE DEHYDROGENASE, MITOCHONDRIAL"/>
    <property type="match status" value="1"/>
</dbReference>
<dbReference type="OrthoDB" id="9785276at2"/>
<dbReference type="RefSeq" id="WP_065272386.1">
    <property type="nucleotide sequence ID" value="NZ_CP015124.1"/>
</dbReference>
<dbReference type="GO" id="GO:0016614">
    <property type="term" value="F:oxidoreductase activity, acting on CH-OH group of donors"/>
    <property type="evidence" value="ECO:0007669"/>
    <property type="project" value="InterPro"/>
</dbReference>
<dbReference type="InterPro" id="IPR012132">
    <property type="entry name" value="GMC_OxRdtase"/>
</dbReference>
<evidence type="ECO:0000259" key="7">
    <source>
        <dbReference type="PROSITE" id="PS00623"/>
    </source>
</evidence>
<comment type="similarity">
    <text evidence="2 6">Belongs to the GMC oxidoreductase family.</text>
</comment>
<dbReference type="SUPFAM" id="SSF51905">
    <property type="entry name" value="FAD/NAD(P)-binding domain"/>
    <property type="match status" value="1"/>
</dbReference>
<organism evidence="9 10">
    <name type="scientific">Phaeobacter gallaeciensis</name>
    <dbReference type="NCBI Taxonomy" id="60890"/>
    <lineage>
        <taxon>Bacteria</taxon>
        <taxon>Pseudomonadati</taxon>
        <taxon>Pseudomonadota</taxon>
        <taxon>Alphaproteobacteria</taxon>
        <taxon>Rhodobacterales</taxon>
        <taxon>Roseobacteraceae</taxon>
        <taxon>Phaeobacter</taxon>
    </lineage>
</organism>
<dbReference type="EMBL" id="CP015124">
    <property type="protein sequence ID" value="ANP37581.1"/>
    <property type="molecule type" value="Genomic_DNA"/>
</dbReference>
<evidence type="ECO:0000313" key="9">
    <source>
        <dbReference type="EMBL" id="ANP37581.1"/>
    </source>
</evidence>
<keyword evidence="10" id="KW-1185">Reference proteome</keyword>
<dbReference type="PROSITE" id="PS00623">
    <property type="entry name" value="GMC_OXRED_1"/>
    <property type="match status" value="1"/>
</dbReference>
<name>A0A1B0ZTU9_9RHOB</name>
<gene>
    <name evidence="9" type="ORF">JL2886_02693</name>
</gene>
<feature type="binding site" evidence="5">
    <location>
        <position position="89"/>
    </location>
    <ligand>
        <name>FAD</name>
        <dbReference type="ChEBI" id="CHEBI:57692"/>
    </ligand>
</feature>
<dbReference type="Pfam" id="PF00732">
    <property type="entry name" value="GMC_oxred_N"/>
    <property type="match status" value="1"/>
</dbReference>
<accession>A0A1B0ZTU9</accession>
<dbReference type="Gene3D" id="3.50.50.60">
    <property type="entry name" value="FAD/NAD(P)-binding domain"/>
    <property type="match status" value="1"/>
</dbReference>
<dbReference type="PANTHER" id="PTHR11552">
    <property type="entry name" value="GLUCOSE-METHANOL-CHOLINE GMC OXIDOREDUCTASE"/>
    <property type="match status" value="1"/>
</dbReference>
<evidence type="ECO:0000259" key="8">
    <source>
        <dbReference type="PROSITE" id="PS00624"/>
    </source>
</evidence>
<dbReference type="SUPFAM" id="SSF54373">
    <property type="entry name" value="FAD-linked reductases, C-terminal domain"/>
    <property type="match status" value="1"/>
</dbReference>
<dbReference type="AlphaFoldDB" id="A0A1B0ZTU9"/>
<evidence type="ECO:0000313" key="10">
    <source>
        <dbReference type="Proteomes" id="UP000092565"/>
    </source>
</evidence>
<dbReference type="Proteomes" id="UP000092565">
    <property type="component" value="Chromosome"/>
</dbReference>
<dbReference type="PATRIC" id="fig|60890.4.peg.2618"/>